<evidence type="ECO:0008006" key="5">
    <source>
        <dbReference type="Google" id="ProtNLM"/>
    </source>
</evidence>
<evidence type="ECO:0000313" key="4">
    <source>
        <dbReference type="Proteomes" id="UP000256869"/>
    </source>
</evidence>
<accession>A0A3D9I0D4</accession>
<dbReference type="PROSITE" id="PS51257">
    <property type="entry name" value="PROKAR_LIPOPROTEIN"/>
    <property type="match status" value="1"/>
</dbReference>
<feature type="compositionally biased region" description="Low complexity" evidence="1">
    <location>
        <begin position="36"/>
        <end position="54"/>
    </location>
</feature>
<dbReference type="Proteomes" id="UP000256869">
    <property type="component" value="Unassembled WGS sequence"/>
</dbReference>
<keyword evidence="2" id="KW-0732">Signal</keyword>
<dbReference type="AlphaFoldDB" id="A0A3D9I0D4"/>
<gene>
    <name evidence="3" type="ORF">DFP95_11945</name>
</gene>
<protein>
    <recommendedName>
        <fullName evidence="5">Lipoprotein</fullName>
    </recommendedName>
</protein>
<evidence type="ECO:0000313" key="3">
    <source>
        <dbReference type="EMBL" id="RED55110.1"/>
    </source>
</evidence>
<feature type="signal peptide" evidence="2">
    <location>
        <begin position="1"/>
        <end position="21"/>
    </location>
</feature>
<feature type="chain" id="PRO_5038666648" description="Lipoprotein" evidence="2">
    <location>
        <begin position="22"/>
        <end position="189"/>
    </location>
</feature>
<evidence type="ECO:0000256" key="1">
    <source>
        <dbReference type="SAM" id="MobiDB-lite"/>
    </source>
</evidence>
<proteinExistence type="predicted"/>
<sequence>MKKASIGLIALLMLLSGCGNKPTEEGAASPSALSQTEGAATSPAASTPASETPEQASDDGFVFEANGISIPMHAKAAPILDKLGKPQSYFESQACAFPGLNKIYQYSSFDVYAYEKDGVDYIASVILFDDTVTTKEGVTLFNKKSDVIKAYGDKFTNNLNLYVYDQGKSQLRFVIENDQVTSIEYLAKI</sequence>
<dbReference type="RefSeq" id="WP_115994974.1">
    <property type="nucleotide sequence ID" value="NZ_QRDY01000019.1"/>
</dbReference>
<comment type="caution">
    <text evidence="3">The sequence shown here is derived from an EMBL/GenBank/DDBJ whole genome shotgun (WGS) entry which is preliminary data.</text>
</comment>
<organism evidence="3 4">
    <name type="scientific">Cohnella lupini</name>
    <dbReference type="NCBI Taxonomy" id="1294267"/>
    <lineage>
        <taxon>Bacteria</taxon>
        <taxon>Bacillati</taxon>
        <taxon>Bacillota</taxon>
        <taxon>Bacilli</taxon>
        <taxon>Bacillales</taxon>
        <taxon>Paenibacillaceae</taxon>
        <taxon>Cohnella</taxon>
    </lineage>
</organism>
<dbReference type="OrthoDB" id="2584069at2"/>
<name>A0A3D9I0D4_9BACL</name>
<evidence type="ECO:0000256" key="2">
    <source>
        <dbReference type="SAM" id="SignalP"/>
    </source>
</evidence>
<dbReference type="EMBL" id="QRDY01000019">
    <property type="protein sequence ID" value="RED55110.1"/>
    <property type="molecule type" value="Genomic_DNA"/>
</dbReference>
<reference evidence="3 4" key="1">
    <citation type="submission" date="2018-07" db="EMBL/GenBank/DDBJ databases">
        <title>Genomic Encyclopedia of Type Strains, Phase III (KMG-III): the genomes of soil and plant-associated and newly described type strains.</title>
        <authorList>
            <person name="Whitman W."/>
        </authorList>
    </citation>
    <scope>NUCLEOTIDE SEQUENCE [LARGE SCALE GENOMIC DNA]</scope>
    <source>
        <strain evidence="3 4">CECT 8236</strain>
    </source>
</reference>
<keyword evidence="4" id="KW-1185">Reference proteome</keyword>
<feature type="region of interest" description="Disordered" evidence="1">
    <location>
        <begin position="24"/>
        <end position="56"/>
    </location>
</feature>